<feature type="transmembrane region" description="Helical" evidence="10">
    <location>
        <begin position="129"/>
        <end position="148"/>
    </location>
</feature>
<keyword evidence="5" id="KW-0547">Nucleotide-binding</keyword>
<dbReference type="STRING" id="235985.SAMN05414137_12238"/>
<dbReference type="CDD" id="cd16917">
    <property type="entry name" value="HATPase_UhpB-NarQ-NarX-like"/>
    <property type="match status" value="1"/>
</dbReference>
<comment type="catalytic activity">
    <reaction evidence="1">
        <text>ATP + protein L-histidine = ADP + protein N-phospho-L-histidine.</text>
        <dbReference type="EC" id="2.7.13.3"/>
    </reaction>
</comment>
<dbReference type="Proteomes" id="UP000183015">
    <property type="component" value="Unassembled WGS sequence"/>
</dbReference>
<evidence type="ECO:0000313" key="13">
    <source>
        <dbReference type="EMBL" id="SEM27047.1"/>
    </source>
</evidence>
<keyword evidence="10" id="KW-0472">Membrane</keyword>
<name>A0A1H7X1E2_STRJI</name>
<keyword evidence="10" id="KW-0812">Transmembrane</keyword>
<dbReference type="EMBL" id="FOAZ01000022">
    <property type="protein sequence ID" value="SEM27047.1"/>
    <property type="molecule type" value="Genomic_DNA"/>
</dbReference>
<evidence type="ECO:0000256" key="5">
    <source>
        <dbReference type="ARBA" id="ARBA00022741"/>
    </source>
</evidence>
<evidence type="ECO:0000256" key="3">
    <source>
        <dbReference type="ARBA" id="ARBA00022553"/>
    </source>
</evidence>
<dbReference type="InterPro" id="IPR011712">
    <property type="entry name" value="Sig_transdc_His_kin_sub3_dim/P"/>
</dbReference>
<dbReference type="EC" id="2.7.13.3" evidence="2"/>
<feature type="region of interest" description="Disordered" evidence="9">
    <location>
        <begin position="1"/>
        <end position="20"/>
    </location>
</feature>
<evidence type="ECO:0000256" key="6">
    <source>
        <dbReference type="ARBA" id="ARBA00022777"/>
    </source>
</evidence>
<dbReference type="Gene3D" id="1.20.5.1930">
    <property type="match status" value="1"/>
</dbReference>
<keyword evidence="14" id="KW-1185">Reference proteome</keyword>
<evidence type="ECO:0000313" key="14">
    <source>
        <dbReference type="Proteomes" id="UP000183015"/>
    </source>
</evidence>
<dbReference type="RefSeq" id="WP_236656268.1">
    <property type="nucleotide sequence ID" value="NZ_BBPN01000025.1"/>
</dbReference>
<evidence type="ECO:0000256" key="2">
    <source>
        <dbReference type="ARBA" id="ARBA00012438"/>
    </source>
</evidence>
<accession>A0A1H7X1E2</accession>
<dbReference type="GO" id="GO:0005524">
    <property type="term" value="F:ATP binding"/>
    <property type="evidence" value="ECO:0007669"/>
    <property type="project" value="UniProtKB-KW"/>
</dbReference>
<dbReference type="InterPro" id="IPR003594">
    <property type="entry name" value="HATPase_dom"/>
</dbReference>
<organism evidence="13 14">
    <name type="scientific">Streptacidiphilus jiangxiensis</name>
    <dbReference type="NCBI Taxonomy" id="235985"/>
    <lineage>
        <taxon>Bacteria</taxon>
        <taxon>Bacillati</taxon>
        <taxon>Actinomycetota</taxon>
        <taxon>Actinomycetes</taxon>
        <taxon>Kitasatosporales</taxon>
        <taxon>Streptomycetaceae</taxon>
        <taxon>Streptacidiphilus</taxon>
    </lineage>
</organism>
<evidence type="ECO:0000256" key="10">
    <source>
        <dbReference type="SAM" id="Phobius"/>
    </source>
</evidence>
<proteinExistence type="predicted"/>
<dbReference type="InterPro" id="IPR036890">
    <property type="entry name" value="HATPase_C_sf"/>
</dbReference>
<evidence type="ECO:0000256" key="4">
    <source>
        <dbReference type="ARBA" id="ARBA00022679"/>
    </source>
</evidence>
<keyword evidence="7" id="KW-0067">ATP-binding</keyword>
<feature type="transmembrane region" description="Helical" evidence="10">
    <location>
        <begin position="95"/>
        <end position="122"/>
    </location>
</feature>
<evidence type="ECO:0000256" key="7">
    <source>
        <dbReference type="ARBA" id="ARBA00022840"/>
    </source>
</evidence>
<dbReference type="AlphaFoldDB" id="A0A1H7X1E2"/>
<dbReference type="GO" id="GO:0016020">
    <property type="term" value="C:membrane"/>
    <property type="evidence" value="ECO:0007669"/>
    <property type="project" value="InterPro"/>
</dbReference>
<evidence type="ECO:0000256" key="8">
    <source>
        <dbReference type="ARBA" id="ARBA00023012"/>
    </source>
</evidence>
<dbReference type="eggNOG" id="COG4585">
    <property type="taxonomic scope" value="Bacteria"/>
</dbReference>
<dbReference type="GO" id="GO:0000155">
    <property type="term" value="F:phosphorelay sensor kinase activity"/>
    <property type="evidence" value="ECO:0007669"/>
    <property type="project" value="InterPro"/>
</dbReference>
<evidence type="ECO:0000259" key="11">
    <source>
        <dbReference type="Pfam" id="PF02518"/>
    </source>
</evidence>
<protein>
    <recommendedName>
        <fullName evidence="2">histidine kinase</fullName>
        <ecNumber evidence="2">2.7.13.3</ecNumber>
    </recommendedName>
</protein>
<feature type="domain" description="Signal transduction histidine kinase subgroup 3 dimerisation and phosphoacceptor" evidence="12">
    <location>
        <begin position="212"/>
        <end position="276"/>
    </location>
</feature>
<gene>
    <name evidence="13" type="ORF">SAMN05414137_12238</name>
</gene>
<sequence>MSAGALVSAPVPDASGASGSPGAAGSGAAASGAAGSGAGAGAARPWYFSPWVTVPVPALLAALDALLANDLGSATEMITSMVAAAALLLRKRWPLIALLATLPGMELSNIWLAPMFAVYSVAVRYRNRWPMWIGGLLVALTQFVPWPWGDFTLAWDRTTALAAMYAVLTAAAPIALGMLVTTRRELAVRLDELTRGQERERRLLAQSVLSTERARLAREMHDVVSHQVSLISIQAGALQVRAGDPNATKETARTIRQLSVKTLEELRQMVGVLRAAGGDAKQLTPQPTLADLPRLVAESGLSCDLEADVEEPLPEPVERAAYRTVQEALTNVRKHAPGSCVTVRLTRGSGSLQVTVANTAGSPDATPLLLPSGGHGLIGLGERAQQLGGTLSATPTPDGGFTVAASFPTG</sequence>
<dbReference type="Pfam" id="PF07730">
    <property type="entry name" value="HisKA_3"/>
    <property type="match status" value="1"/>
</dbReference>
<evidence type="ECO:0000256" key="1">
    <source>
        <dbReference type="ARBA" id="ARBA00000085"/>
    </source>
</evidence>
<evidence type="ECO:0000259" key="12">
    <source>
        <dbReference type="Pfam" id="PF07730"/>
    </source>
</evidence>
<dbReference type="SUPFAM" id="SSF55874">
    <property type="entry name" value="ATPase domain of HSP90 chaperone/DNA topoisomerase II/histidine kinase"/>
    <property type="match status" value="1"/>
</dbReference>
<dbReference type="InterPro" id="IPR050482">
    <property type="entry name" value="Sensor_HK_TwoCompSys"/>
</dbReference>
<reference evidence="14" key="1">
    <citation type="submission" date="2016-10" db="EMBL/GenBank/DDBJ databases">
        <authorList>
            <person name="Varghese N."/>
        </authorList>
    </citation>
    <scope>NUCLEOTIDE SEQUENCE [LARGE SCALE GENOMIC DNA]</scope>
    <source>
        <strain evidence="14">DSM 45096 / BCRC 16803 / CGMCC 4.1857 / CIP 109030 / JCM 12277 / KCTC 19219 / NBRC 100920 / 33214</strain>
    </source>
</reference>
<feature type="domain" description="Histidine kinase/HSP90-like ATPase" evidence="11">
    <location>
        <begin position="318"/>
        <end position="408"/>
    </location>
</feature>
<dbReference type="GO" id="GO:0046983">
    <property type="term" value="F:protein dimerization activity"/>
    <property type="evidence" value="ECO:0007669"/>
    <property type="project" value="InterPro"/>
</dbReference>
<dbReference type="PANTHER" id="PTHR24421:SF10">
    <property type="entry name" value="NITRATE_NITRITE SENSOR PROTEIN NARQ"/>
    <property type="match status" value="1"/>
</dbReference>
<evidence type="ECO:0000256" key="9">
    <source>
        <dbReference type="SAM" id="MobiDB-lite"/>
    </source>
</evidence>
<keyword evidence="4" id="KW-0808">Transferase</keyword>
<keyword evidence="8" id="KW-0902">Two-component regulatory system</keyword>
<dbReference type="Gene3D" id="3.30.565.10">
    <property type="entry name" value="Histidine kinase-like ATPase, C-terminal domain"/>
    <property type="match status" value="1"/>
</dbReference>
<keyword evidence="10" id="KW-1133">Transmembrane helix</keyword>
<dbReference type="Pfam" id="PF02518">
    <property type="entry name" value="HATPase_c"/>
    <property type="match status" value="1"/>
</dbReference>
<feature type="transmembrane region" description="Helical" evidence="10">
    <location>
        <begin position="160"/>
        <end position="180"/>
    </location>
</feature>
<keyword evidence="3" id="KW-0597">Phosphoprotein</keyword>
<keyword evidence="6 13" id="KW-0418">Kinase</keyword>
<dbReference type="PANTHER" id="PTHR24421">
    <property type="entry name" value="NITRATE/NITRITE SENSOR PROTEIN NARX-RELATED"/>
    <property type="match status" value="1"/>
</dbReference>